<gene>
    <name evidence="1" type="ORF">BC938DRAFT_476099</name>
</gene>
<reference evidence="1 2" key="1">
    <citation type="journal article" date="2018" name="New Phytol.">
        <title>Phylogenomics of Endogonaceae and evolution of mycorrhizas within Mucoromycota.</title>
        <authorList>
            <person name="Chang Y."/>
            <person name="Desiro A."/>
            <person name="Na H."/>
            <person name="Sandor L."/>
            <person name="Lipzen A."/>
            <person name="Clum A."/>
            <person name="Barry K."/>
            <person name="Grigoriev I.V."/>
            <person name="Martin F.M."/>
            <person name="Stajich J.E."/>
            <person name="Smith M.E."/>
            <person name="Bonito G."/>
            <person name="Spatafora J.W."/>
        </authorList>
    </citation>
    <scope>NUCLEOTIDE SEQUENCE [LARGE SCALE GENOMIC DNA]</scope>
    <source>
        <strain evidence="1 2">AD002</strain>
    </source>
</reference>
<comment type="caution">
    <text evidence="1">The sequence shown here is derived from an EMBL/GenBank/DDBJ whole genome shotgun (WGS) entry which is preliminary data.</text>
</comment>
<name>A0A433PKA5_9FUNG</name>
<dbReference type="AlphaFoldDB" id="A0A433PKA5"/>
<sequence length="39" mass="4300">MAANFWSSSHRCVIEHPFAGLPFSFTNIPHYASTASIGF</sequence>
<evidence type="ECO:0000313" key="2">
    <source>
        <dbReference type="Proteomes" id="UP000274822"/>
    </source>
</evidence>
<accession>A0A433PKA5</accession>
<dbReference type="EMBL" id="RBNJ01022596">
    <property type="protein sequence ID" value="RUS18004.1"/>
    <property type="molecule type" value="Genomic_DNA"/>
</dbReference>
<evidence type="ECO:0000313" key="1">
    <source>
        <dbReference type="EMBL" id="RUS18004.1"/>
    </source>
</evidence>
<dbReference type="Proteomes" id="UP000274822">
    <property type="component" value="Unassembled WGS sequence"/>
</dbReference>
<keyword evidence="2" id="KW-1185">Reference proteome</keyword>
<proteinExistence type="predicted"/>
<organism evidence="1 2">
    <name type="scientific">Jimgerdemannia flammicorona</name>
    <dbReference type="NCBI Taxonomy" id="994334"/>
    <lineage>
        <taxon>Eukaryota</taxon>
        <taxon>Fungi</taxon>
        <taxon>Fungi incertae sedis</taxon>
        <taxon>Mucoromycota</taxon>
        <taxon>Mucoromycotina</taxon>
        <taxon>Endogonomycetes</taxon>
        <taxon>Endogonales</taxon>
        <taxon>Endogonaceae</taxon>
        <taxon>Jimgerdemannia</taxon>
    </lineage>
</organism>
<protein>
    <submittedName>
        <fullName evidence="1">Uncharacterized protein</fullName>
    </submittedName>
</protein>